<gene>
    <name evidence="2" type="ORF">Bca52824_010205</name>
</gene>
<name>A0A8X8BB10_BRACI</name>
<sequence>MLQRFNLSLVPFLWADILLWLPNAHPESMVRLAILQVWQASIYELWKERNRRVYDGLTLPPIRIMRYISTSFRDKCSTLLSLGHPLGPRLARFCFDPP</sequence>
<dbReference type="AlphaFoldDB" id="A0A8X8BB10"/>
<evidence type="ECO:0000313" key="3">
    <source>
        <dbReference type="Proteomes" id="UP000886595"/>
    </source>
</evidence>
<feature type="signal peptide" evidence="1">
    <location>
        <begin position="1"/>
        <end position="26"/>
    </location>
</feature>
<comment type="caution">
    <text evidence="2">The sequence shown here is derived from an EMBL/GenBank/DDBJ whole genome shotgun (WGS) entry which is preliminary data.</text>
</comment>
<organism evidence="2 3">
    <name type="scientific">Brassica carinata</name>
    <name type="common">Ethiopian mustard</name>
    <name type="synonym">Abyssinian cabbage</name>
    <dbReference type="NCBI Taxonomy" id="52824"/>
    <lineage>
        <taxon>Eukaryota</taxon>
        <taxon>Viridiplantae</taxon>
        <taxon>Streptophyta</taxon>
        <taxon>Embryophyta</taxon>
        <taxon>Tracheophyta</taxon>
        <taxon>Spermatophyta</taxon>
        <taxon>Magnoliopsida</taxon>
        <taxon>eudicotyledons</taxon>
        <taxon>Gunneridae</taxon>
        <taxon>Pentapetalae</taxon>
        <taxon>rosids</taxon>
        <taxon>malvids</taxon>
        <taxon>Brassicales</taxon>
        <taxon>Brassicaceae</taxon>
        <taxon>Brassiceae</taxon>
        <taxon>Brassica</taxon>
    </lineage>
</organism>
<keyword evidence="3" id="KW-1185">Reference proteome</keyword>
<feature type="chain" id="PRO_5036463452" evidence="1">
    <location>
        <begin position="27"/>
        <end position="98"/>
    </location>
</feature>
<dbReference type="OrthoDB" id="1108285at2759"/>
<accession>A0A8X8BB10</accession>
<evidence type="ECO:0000256" key="1">
    <source>
        <dbReference type="SAM" id="SignalP"/>
    </source>
</evidence>
<dbReference type="EMBL" id="JAAMPC010000002">
    <property type="protein sequence ID" value="KAG2327477.1"/>
    <property type="molecule type" value="Genomic_DNA"/>
</dbReference>
<reference evidence="2 3" key="1">
    <citation type="submission" date="2020-02" db="EMBL/GenBank/DDBJ databases">
        <authorList>
            <person name="Ma Q."/>
            <person name="Huang Y."/>
            <person name="Song X."/>
            <person name="Pei D."/>
        </authorList>
    </citation>
    <scope>NUCLEOTIDE SEQUENCE [LARGE SCALE GENOMIC DNA]</scope>
    <source>
        <strain evidence="2">Sxm20200214</strain>
        <tissue evidence="2">Leaf</tissue>
    </source>
</reference>
<protein>
    <submittedName>
        <fullName evidence="2">Uncharacterized protein</fullName>
    </submittedName>
</protein>
<dbReference type="Proteomes" id="UP000886595">
    <property type="component" value="Unassembled WGS sequence"/>
</dbReference>
<keyword evidence="1" id="KW-0732">Signal</keyword>
<proteinExistence type="predicted"/>
<evidence type="ECO:0000313" key="2">
    <source>
        <dbReference type="EMBL" id="KAG2327477.1"/>
    </source>
</evidence>